<reference evidence="1 2" key="1">
    <citation type="submission" date="2024-01" db="EMBL/GenBank/DDBJ databases">
        <title>Genome assemblies of Stephania.</title>
        <authorList>
            <person name="Yang L."/>
        </authorList>
    </citation>
    <scope>NUCLEOTIDE SEQUENCE [LARGE SCALE GENOMIC DNA]</scope>
    <source>
        <strain evidence="1">JXDWG</strain>
        <tissue evidence="1">Leaf</tissue>
    </source>
</reference>
<evidence type="ECO:0000313" key="2">
    <source>
        <dbReference type="Proteomes" id="UP001419268"/>
    </source>
</evidence>
<dbReference type="AlphaFoldDB" id="A0AAP0KCV4"/>
<evidence type="ECO:0000313" key="1">
    <source>
        <dbReference type="EMBL" id="KAK9148860.1"/>
    </source>
</evidence>
<organism evidence="1 2">
    <name type="scientific">Stephania cephalantha</name>
    <dbReference type="NCBI Taxonomy" id="152367"/>
    <lineage>
        <taxon>Eukaryota</taxon>
        <taxon>Viridiplantae</taxon>
        <taxon>Streptophyta</taxon>
        <taxon>Embryophyta</taxon>
        <taxon>Tracheophyta</taxon>
        <taxon>Spermatophyta</taxon>
        <taxon>Magnoliopsida</taxon>
        <taxon>Ranunculales</taxon>
        <taxon>Menispermaceae</taxon>
        <taxon>Menispermoideae</taxon>
        <taxon>Cissampelideae</taxon>
        <taxon>Stephania</taxon>
    </lineage>
</organism>
<gene>
    <name evidence="1" type="ORF">Scep_007617</name>
</gene>
<comment type="caution">
    <text evidence="1">The sequence shown here is derived from an EMBL/GenBank/DDBJ whole genome shotgun (WGS) entry which is preliminary data.</text>
</comment>
<proteinExistence type="predicted"/>
<accession>A0AAP0KCV4</accession>
<name>A0AAP0KCV4_9MAGN</name>
<dbReference type="EMBL" id="JBBNAG010000003">
    <property type="protein sequence ID" value="KAK9148860.1"/>
    <property type="molecule type" value="Genomic_DNA"/>
</dbReference>
<dbReference type="Proteomes" id="UP001419268">
    <property type="component" value="Unassembled WGS sequence"/>
</dbReference>
<keyword evidence="2" id="KW-1185">Reference proteome</keyword>
<sequence length="63" mass="6915">MPTISTESKKSKAEDAPQSRSRIFASSLARKLAEIHNVSSFICCSNIFSFNMLNGFVDSSVID</sequence>
<protein>
    <submittedName>
        <fullName evidence="1">Uncharacterized protein</fullName>
    </submittedName>
</protein>